<dbReference type="VEuPathDB" id="FungiDB:UREG_06197"/>
<evidence type="ECO:0000259" key="1">
    <source>
        <dbReference type="Pfam" id="PF01636"/>
    </source>
</evidence>
<dbReference type="EMBL" id="CH476618">
    <property type="protein sequence ID" value="EEP81332.1"/>
    <property type="molecule type" value="Genomic_DNA"/>
</dbReference>
<dbReference type="InterPro" id="IPR051678">
    <property type="entry name" value="AGP_Transferase"/>
</dbReference>
<dbReference type="SUPFAM" id="SSF56112">
    <property type="entry name" value="Protein kinase-like (PK-like)"/>
    <property type="match status" value="1"/>
</dbReference>
<dbReference type="AlphaFoldDB" id="C4JX24"/>
<accession>C4JX24</accession>
<dbReference type="Pfam" id="PF01636">
    <property type="entry name" value="APH"/>
    <property type="match status" value="1"/>
</dbReference>
<dbReference type="KEGG" id="ure:UREG_06197"/>
<keyword evidence="3" id="KW-1185">Reference proteome</keyword>
<dbReference type="InterPro" id="IPR002575">
    <property type="entry name" value="Aminoglycoside_PTrfase"/>
</dbReference>
<gene>
    <name evidence="2" type="ORF">UREG_06197</name>
</gene>
<proteinExistence type="predicted"/>
<dbReference type="PANTHER" id="PTHR21310">
    <property type="entry name" value="AMINOGLYCOSIDE PHOSPHOTRANSFERASE-RELATED-RELATED"/>
    <property type="match status" value="1"/>
</dbReference>
<dbReference type="HOGENOM" id="CLU_1099186_0_0_1"/>
<dbReference type="InterPro" id="IPR011009">
    <property type="entry name" value="Kinase-like_dom_sf"/>
</dbReference>
<dbReference type="InParanoid" id="C4JX24"/>
<dbReference type="PANTHER" id="PTHR21310:SF15">
    <property type="entry name" value="AMINOGLYCOSIDE PHOSPHOTRANSFERASE DOMAIN-CONTAINING PROTEIN"/>
    <property type="match status" value="1"/>
</dbReference>
<sequence>MTTVQLDELCAAAARCRGGFNVVYELIFSDDVVWMARIPLPYNCFQAEEVTASYAATLRYLKRNSAIPVPAVFAHCLQSNPDNKVNASYIIMEKLPGCPLPVIERLSLDVDPNDLALAKKVHEQLTDVLLELASFKFSQIGSLREDPEGNFVVGPYIDPNSTAYPQHRATAYKSLDCLHKGPFSSVQEWYSAMAQLNRKASLDDLDEEDGDEVVADYEILASFTHKVLVKEYENGPFVLNHNDLTVQNILVRT</sequence>
<organism evidence="2 3">
    <name type="scientific">Uncinocarpus reesii (strain UAMH 1704)</name>
    <dbReference type="NCBI Taxonomy" id="336963"/>
    <lineage>
        <taxon>Eukaryota</taxon>
        <taxon>Fungi</taxon>
        <taxon>Dikarya</taxon>
        <taxon>Ascomycota</taxon>
        <taxon>Pezizomycotina</taxon>
        <taxon>Eurotiomycetes</taxon>
        <taxon>Eurotiomycetidae</taxon>
        <taxon>Onygenales</taxon>
        <taxon>Onygenaceae</taxon>
        <taxon>Uncinocarpus</taxon>
    </lineage>
</organism>
<evidence type="ECO:0000313" key="3">
    <source>
        <dbReference type="Proteomes" id="UP000002058"/>
    </source>
</evidence>
<dbReference type="eggNOG" id="ENOG502STUU">
    <property type="taxonomic scope" value="Eukaryota"/>
</dbReference>
<dbReference type="OrthoDB" id="5327538at2759"/>
<dbReference type="GeneID" id="8441874"/>
<evidence type="ECO:0000313" key="2">
    <source>
        <dbReference type="EMBL" id="EEP81332.1"/>
    </source>
</evidence>
<dbReference type="RefSeq" id="XP_002583230.1">
    <property type="nucleotide sequence ID" value="XM_002583184.1"/>
</dbReference>
<feature type="domain" description="Aminoglycoside phosphotransferase" evidence="1">
    <location>
        <begin position="34"/>
        <end position="252"/>
    </location>
</feature>
<name>C4JX24_UNCRE</name>
<dbReference type="Proteomes" id="UP000002058">
    <property type="component" value="Unassembled WGS sequence"/>
</dbReference>
<protein>
    <recommendedName>
        <fullName evidence="1">Aminoglycoside phosphotransferase domain-containing protein</fullName>
    </recommendedName>
</protein>
<reference evidence="3" key="1">
    <citation type="journal article" date="2009" name="Genome Res.">
        <title>Comparative genomic analyses of the human fungal pathogens Coccidioides and their relatives.</title>
        <authorList>
            <person name="Sharpton T.J."/>
            <person name="Stajich J.E."/>
            <person name="Rounsley S.D."/>
            <person name="Gardner M.J."/>
            <person name="Wortman J.R."/>
            <person name="Jordar V.S."/>
            <person name="Maiti R."/>
            <person name="Kodira C.D."/>
            <person name="Neafsey D.E."/>
            <person name="Zeng Q."/>
            <person name="Hung C.-Y."/>
            <person name="McMahan C."/>
            <person name="Muszewska A."/>
            <person name="Grynberg M."/>
            <person name="Mandel M.A."/>
            <person name="Kellner E.M."/>
            <person name="Barker B.M."/>
            <person name="Galgiani J.N."/>
            <person name="Orbach M.J."/>
            <person name="Kirkland T.N."/>
            <person name="Cole G.T."/>
            <person name="Henn M.R."/>
            <person name="Birren B.W."/>
            <person name="Taylor J.W."/>
        </authorList>
    </citation>
    <scope>NUCLEOTIDE SEQUENCE [LARGE SCALE GENOMIC DNA]</scope>
    <source>
        <strain evidence="3">UAMH 1704</strain>
    </source>
</reference>